<dbReference type="AlphaFoldDB" id="A0A6G1F484"/>
<feature type="compositionally biased region" description="Gly residues" evidence="1">
    <location>
        <begin position="187"/>
        <end position="202"/>
    </location>
</feature>
<organism evidence="2 3">
    <name type="scientific">Oryza meyeriana var. granulata</name>
    <dbReference type="NCBI Taxonomy" id="110450"/>
    <lineage>
        <taxon>Eukaryota</taxon>
        <taxon>Viridiplantae</taxon>
        <taxon>Streptophyta</taxon>
        <taxon>Embryophyta</taxon>
        <taxon>Tracheophyta</taxon>
        <taxon>Spermatophyta</taxon>
        <taxon>Magnoliopsida</taxon>
        <taxon>Liliopsida</taxon>
        <taxon>Poales</taxon>
        <taxon>Poaceae</taxon>
        <taxon>BOP clade</taxon>
        <taxon>Oryzoideae</taxon>
        <taxon>Oryzeae</taxon>
        <taxon>Oryzinae</taxon>
        <taxon>Oryza</taxon>
        <taxon>Oryza meyeriana</taxon>
    </lineage>
</organism>
<feature type="compositionally biased region" description="Low complexity" evidence="1">
    <location>
        <begin position="177"/>
        <end position="186"/>
    </location>
</feature>
<sequence>MQPGGHNPRGNAAPFSRYSNGAGFRRGISVGPNATPYHHPAAEPPHHVMTPQQRDEVLLQAGRLAAEYLVDIGELPLDALHSRGQPAQPLRHPARTFQGYQYQRPPPPYPFDEGLLPQHLFQAPGPSQHDGLASPLRPQRQIAKRSVVRATFQGRGRAGLPFPPPGRGRARLPPPGASGAAAPGTSGAPGQGAEPGGVGVVRGDGFDAPATAGTSSSQQPSLQSGGAAHGPPEKGQPGEHSNSGGSGL</sequence>
<feature type="compositionally biased region" description="Low complexity" evidence="1">
    <location>
        <begin position="215"/>
        <end position="224"/>
    </location>
</feature>
<feature type="region of interest" description="Disordered" evidence="1">
    <location>
        <begin position="1"/>
        <end position="53"/>
    </location>
</feature>
<feature type="compositionally biased region" description="Pro residues" evidence="1">
    <location>
        <begin position="161"/>
        <end position="176"/>
    </location>
</feature>
<name>A0A6G1F484_9ORYZ</name>
<dbReference type="Proteomes" id="UP000479710">
    <property type="component" value="Unassembled WGS sequence"/>
</dbReference>
<comment type="caution">
    <text evidence="2">The sequence shown here is derived from an EMBL/GenBank/DDBJ whole genome shotgun (WGS) entry which is preliminary data.</text>
</comment>
<evidence type="ECO:0000256" key="1">
    <source>
        <dbReference type="SAM" id="MobiDB-lite"/>
    </source>
</evidence>
<evidence type="ECO:0000313" key="2">
    <source>
        <dbReference type="EMBL" id="KAF0931684.1"/>
    </source>
</evidence>
<reference evidence="2 3" key="1">
    <citation type="submission" date="2019-11" db="EMBL/GenBank/DDBJ databases">
        <title>Whole genome sequence of Oryza granulata.</title>
        <authorList>
            <person name="Li W."/>
        </authorList>
    </citation>
    <scope>NUCLEOTIDE SEQUENCE [LARGE SCALE GENOMIC DNA]</scope>
    <source>
        <strain evidence="3">cv. Menghai</strain>
        <tissue evidence="2">Leaf</tissue>
    </source>
</reference>
<proteinExistence type="predicted"/>
<feature type="compositionally biased region" description="Polar residues" evidence="1">
    <location>
        <begin position="239"/>
        <end position="248"/>
    </location>
</feature>
<evidence type="ECO:0000313" key="3">
    <source>
        <dbReference type="Proteomes" id="UP000479710"/>
    </source>
</evidence>
<dbReference type="EMBL" id="SPHZ02000001">
    <property type="protein sequence ID" value="KAF0931684.1"/>
    <property type="molecule type" value="Genomic_DNA"/>
</dbReference>
<protein>
    <submittedName>
        <fullName evidence="2">Uncharacterized protein</fullName>
    </submittedName>
</protein>
<keyword evidence="3" id="KW-1185">Reference proteome</keyword>
<dbReference type="OrthoDB" id="765741at2759"/>
<gene>
    <name evidence="2" type="ORF">E2562_005681</name>
</gene>
<feature type="region of interest" description="Disordered" evidence="1">
    <location>
        <begin position="98"/>
        <end position="248"/>
    </location>
</feature>
<accession>A0A6G1F484</accession>